<dbReference type="RefSeq" id="WP_413275197.1">
    <property type="nucleotide sequence ID" value="NZ_JBHFNQ010000260.1"/>
</dbReference>
<accession>A0ABV4XHE8</accession>
<dbReference type="EMBL" id="JBHFNQ010000260">
    <property type="protein sequence ID" value="MFB2882242.1"/>
    <property type="molecule type" value="Genomic_DNA"/>
</dbReference>
<protein>
    <submittedName>
        <fullName evidence="1">Uncharacterized protein</fullName>
    </submittedName>
</protein>
<reference evidence="1 2" key="1">
    <citation type="submission" date="2024-09" db="EMBL/GenBank/DDBJ databases">
        <title>Floridaenema gen nov. (Aerosakkonemataceae, Aerosakkonematales ord. nov., Cyanobacteria) from benthic tropical and subtropical fresh waters, with the description of four new species.</title>
        <authorList>
            <person name="Moretto J.A."/>
            <person name="Berthold D.E."/>
            <person name="Lefler F.W."/>
            <person name="Huang I.-S."/>
            <person name="Laughinghouse H. IV."/>
        </authorList>
    </citation>
    <scope>NUCLEOTIDE SEQUENCE [LARGE SCALE GENOMIC DNA]</scope>
    <source>
        <strain evidence="1 2">BLCC-F46</strain>
    </source>
</reference>
<proteinExistence type="predicted"/>
<evidence type="ECO:0000313" key="2">
    <source>
        <dbReference type="Proteomes" id="UP001576774"/>
    </source>
</evidence>
<dbReference type="Proteomes" id="UP001576774">
    <property type="component" value="Unassembled WGS sequence"/>
</dbReference>
<name>A0ABV4XHE8_9CYAN</name>
<comment type="caution">
    <text evidence="1">The sequence shown here is derived from an EMBL/GenBank/DDBJ whole genome shotgun (WGS) entry which is preliminary data.</text>
</comment>
<evidence type="ECO:0000313" key="1">
    <source>
        <dbReference type="EMBL" id="MFB2882242.1"/>
    </source>
</evidence>
<organism evidence="1 2">
    <name type="scientific">Floridaenema aerugineum BLCC-F46</name>
    <dbReference type="NCBI Taxonomy" id="3153654"/>
    <lineage>
        <taxon>Bacteria</taxon>
        <taxon>Bacillati</taxon>
        <taxon>Cyanobacteriota</taxon>
        <taxon>Cyanophyceae</taxon>
        <taxon>Oscillatoriophycideae</taxon>
        <taxon>Aerosakkonematales</taxon>
        <taxon>Aerosakkonemataceae</taxon>
        <taxon>Floridanema</taxon>
        <taxon>Floridanema aerugineum</taxon>
    </lineage>
</organism>
<sequence>MRDPDREKFELGNPINEPVQAYNIKEAKQKCEQLASQYERRLVEVRPEGRAWFRCYFE</sequence>
<gene>
    <name evidence="1" type="ORF">ACE1CC_35800</name>
</gene>
<keyword evidence="2" id="KW-1185">Reference proteome</keyword>